<evidence type="ECO:0000256" key="5">
    <source>
        <dbReference type="ARBA" id="ARBA00022728"/>
    </source>
</evidence>
<comment type="similarity">
    <text evidence="2">Belongs to the PRP31 family.</text>
</comment>
<evidence type="ECO:0000256" key="4">
    <source>
        <dbReference type="ARBA" id="ARBA00022664"/>
    </source>
</evidence>
<dbReference type="GO" id="GO:0003723">
    <property type="term" value="F:RNA binding"/>
    <property type="evidence" value="ECO:0007669"/>
    <property type="project" value="UniProtKB-KW"/>
</dbReference>
<feature type="region of interest" description="Disordered" evidence="12">
    <location>
        <begin position="314"/>
        <end position="344"/>
    </location>
</feature>
<dbReference type="InterPro" id="IPR027105">
    <property type="entry name" value="Prp31"/>
</dbReference>
<dbReference type="SUPFAM" id="SSF89124">
    <property type="entry name" value="Nop domain"/>
    <property type="match status" value="1"/>
</dbReference>
<dbReference type="GO" id="GO:0046540">
    <property type="term" value="C:U4/U6 x U5 tri-snRNP complex"/>
    <property type="evidence" value="ECO:0007669"/>
    <property type="project" value="InterPro"/>
</dbReference>
<name>A0A915LU03_MELJA</name>
<keyword evidence="5" id="KW-0747">Spliceosome</keyword>
<feature type="domain" description="Nop" evidence="13">
    <location>
        <begin position="199"/>
        <end position="317"/>
    </location>
</feature>
<comment type="subcellular location">
    <subcellularLocation>
        <location evidence="1">Nucleus</location>
    </subcellularLocation>
</comment>
<dbReference type="GO" id="GO:0071011">
    <property type="term" value="C:precatalytic spliceosome"/>
    <property type="evidence" value="ECO:0007669"/>
    <property type="project" value="TreeGrafter"/>
</dbReference>
<comment type="function">
    <text evidence="11">Involved in pre-mRNA splicing as component of the spliceosome. Required for the assembly of the U4/U5/U6 tri-snRNP complex, one of the building blocks of the spliceosome.</text>
</comment>
<dbReference type="InterPro" id="IPR012976">
    <property type="entry name" value="NOSIC"/>
</dbReference>
<dbReference type="PANTHER" id="PTHR13904">
    <property type="entry name" value="PRE-MRNA SPLICING FACTOR PRP31"/>
    <property type="match status" value="1"/>
</dbReference>
<dbReference type="InterPro" id="IPR002687">
    <property type="entry name" value="Nop_dom"/>
</dbReference>
<keyword evidence="4" id="KW-0507">mRNA processing</keyword>
<accession>A0A915LU03</accession>
<keyword evidence="7" id="KW-0508">mRNA splicing</keyword>
<dbReference type="WBParaSite" id="scaffold16627_cov177.g18326">
    <property type="protein sequence ID" value="scaffold16627_cov177.g18326"/>
    <property type="gene ID" value="scaffold16627_cov177.g18326"/>
</dbReference>
<evidence type="ECO:0000256" key="8">
    <source>
        <dbReference type="ARBA" id="ARBA00023242"/>
    </source>
</evidence>
<feature type="region of interest" description="Disordered" evidence="12">
    <location>
        <begin position="1"/>
        <end position="26"/>
    </location>
</feature>
<evidence type="ECO:0000256" key="3">
    <source>
        <dbReference type="ARBA" id="ARBA00013538"/>
    </source>
</evidence>
<evidence type="ECO:0000256" key="9">
    <source>
        <dbReference type="ARBA" id="ARBA00023274"/>
    </source>
</evidence>
<dbReference type="GO" id="GO:0000244">
    <property type="term" value="P:spliceosomal tri-snRNP complex assembly"/>
    <property type="evidence" value="ECO:0007669"/>
    <property type="project" value="InterPro"/>
</dbReference>
<dbReference type="GO" id="GO:0005687">
    <property type="term" value="C:U4 snRNP"/>
    <property type="evidence" value="ECO:0007669"/>
    <property type="project" value="TreeGrafter"/>
</dbReference>
<feature type="compositionally biased region" description="Acidic residues" evidence="12">
    <location>
        <begin position="9"/>
        <end position="21"/>
    </location>
</feature>
<organism evidence="14 15">
    <name type="scientific">Meloidogyne javanica</name>
    <name type="common">Root-knot nematode worm</name>
    <dbReference type="NCBI Taxonomy" id="6303"/>
    <lineage>
        <taxon>Eukaryota</taxon>
        <taxon>Metazoa</taxon>
        <taxon>Ecdysozoa</taxon>
        <taxon>Nematoda</taxon>
        <taxon>Chromadorea</taxon>
        <taxon>Rhabditida</taxon>
        <taxon>Tylenchina</taxon>
        <taxon>Tylenchomorpha</taxon>
        <taxon>Tylenchoidea</taxon>
        <taxon>Meloidogynidae</taxon>
        <taxon>Meloidogyninae</taxon>
        <taxon>Meloidogyne</taxon>
        <taxon>Meloidogyne incognita group</taxon>
    </lineage>
</organism>
<dbReference type="FunFam" id="1.10.246.90:FF:000002">
    <property type="entry name" value="U4/U6 small nuclear ribonucleoprotein Prp31"/>
    <property type="match status" value="1"/>
</dbReference>
<dbReference type="PANTHER" id="PTHR13904:SF0">
    <property type="entry name" value="U4_U6 SMALL NUCLEAR RIBONUCLEOPROTEIN PRP31"/>
    <property type="match status" value="1"/>
</dbReference>
<dbReference type="Gene3D" id="1.10.246.90">
    <property type="entry name" value="Nop domain"/>
    <property type="match status" value="1"/>
</dbReference>
<keyword evidence="6" id="KW-0694">RNA-binding</keyword>
<protein>
    <recommendedName>
        <fullName evidence="3">U4/U6 small nuclear ribonucleoprotein Prp31</fullName>
    </recommendedName>
    <alternativeName>
        <fullName evidence="10">Pre-mRNA-processing factor 31</fullName>
    </alternativeName>
</protein>
<dbReference type="AlphaFoldDB" id="A0A915LU03"/>
<evidence type="ECO:0000256" key="6">
    <source>
        <dbReference type="ARBA" id="ARBA00022884"/>
    </source>
</evidence>
<dbReference type="InterPro" id="IPR019175">
    <property type="entry name" value="Prp31_C"/>
</dbReference>
<keyword evidence="9" id="KW-0687">Ribonucleoprotein</keyword>
<evidence type="ECO:0000313" key="14">
    <source>
        <dbReference type="Proteomes" id="UP000887561"/>
    </source>
</evidence>
<feature type="compositionally biased region" description="Basic residues" evidence="12">
    <location>
        <begin position="335"/>
        <end position="344"/>
    </location>
</feature>
<dbReference type="Proteomes" id="UP000887561">
    <property type="component" value="Unplaced"/>
</dbReference>
<dbReference type="InterPro" id="IPR042239">
    <property type="entry name" value="Nop_C"/>
</dbReference>
<evidence type="ECO:0000256" key="12">
    <source>
        <dbReference type="SAM" id="MobiDB-lite"/>
    </source>
</evidence>
<dbReference type="Gene3D" id="1.10.287.4070">
    <property type="match status" value="1"/>
</dbReference>
<dbReference type="Pfam" id="PF01798">
    <property type="entry name" value="Nop"/>
    <property type="match status" value="1"/>
</dbReference>
<evidence type="ECO:0000256" key="1">
    <source>
        <dbReference type="ARBA" id="ARBA00004123"/>
    </source>
</evidence>
<keyword evidence="14" id="KW-1185">Reference proteome</keyword>
<sequence>MSLAQELLADLEEEGDDELDDIGVKKEEEDDFIDEITEEKPLIDTTKYERVTDVAKLTNSANYMELKAELNKYVEMEQVPKITIPIESDPQYILVVRFSELATEIDQEMNVIHKFVRDKYEKRFPELESLVQMPLDYINTVKLLGNDIDTNSRKEVIHTILPAATCIVNIIMEACSMAEELYDQRMKMHMFVELRMSLIAPNLCRIVGAGTAAMIVSQCGGLTPVAKMPACNVLILGKQKKTLSGFSSSAILPHTGFIYHHPIVQSLQPDLRRKAARLIAAKCTLAARIDSIHSSMDGRIGEQLMQEVKLKLEKMQEPPPVKNRKPLPKPLDKASKKRGGKRVRKQKELLKATELRKKANRMNFGELQEDVMQDHIGFTMGQAKSSSLPVGSRIRAAVVDNKTRVKMSQKLQKTIEKTRQHGGVTSIAAKGHGTTQGSVAGTASAISFTPIHGLELVTPIQKEAGKASTYFQPSTNFIAPTGPALKK</sequence>
<evidence type="ECO:0000313" key="15">
    <source>
        <dbReference type="WBParaSite" id="scaffold16627_cov177.g18326"/>
    </source>
</evidence>
<evidence type="ECO:0000256" key="2">
    <source>
        <dbReference type="ARBA" id="ARBA00005572"/>
    </source>
</evidence>
<evidence type="ECO:0000259" key="13">
    <source>
        <dbReference type="PROSITE" id="PS51358"/>
    </source>
</evidence>
<evidence type="ECO:0000256" key="10">
    <source>
        <dbReference type="ARBA" id="ARBA00030766"/>
    </source>
</evidence>
<proteinExistence type="inferred from homology"/>
<keyword evidence="8" id="KW-0539">Nucleus</keyword>
<reference evidence="15" key="1">
    <citation type="submission" date="2022-11" db="UniProtKB">
        <authorList>
            <consortium name="WormBaseParasite"/>
        </authorList>
    </citation>
    <scope>IDENTIFICATION</scope>
</reference>
<dbReference type="SMART" id="SM00931">
    <property type="entry name" value="NOSIC"/>
    <property type="match status" value="1"/>
</dbReference>
<dbReference type="Pfam" id="PF09785">
    <property type="entry name" value="Prp31_C"/>
    <property type="match status" value="1"/>
</dbReference>
<dbReference type="InterPro" id="IPR036070">
    <property type="entry name" value="Nop_dom_sf"/>
</dbReference>
<dbReference type="PROSITE" id="PS51358">
    <property type="entry name" value="NOP"/>
    <property type="match status" value="1"/>
</dbReference>
<evidence type="ECO:0000256" key="11">
    <source>
        <dbReference type="ARBA" id="ARBA00045397"/>
    </source>
</evidence>
<evidence type="ECO:0000256" key="7">
    <source>
        <dbReference type="ARBA" id="ARBA00023187"/>
    </source>
</evidence>